<dbReference type="EMBL" id="CAXHTB010000013">
    <property type="protein sequence ID" value="CAL0318592.1"/>
    <property type="molecule type" value="Genomic_DNA"/>
</dbReference>
<evidence type="ECO:0000256" key="4">
    <source>
        <dbReference type="ARBA" id="ARBA00022454"/>
    </source>
</evidence>
<dbReference type="GO" id="GO:0005634">
    <property type="term" value="C:nucleus"/>
    <property type="evidence" value="ECO:0007669"/>
    <property type="project" value="UniProtKB-SubCell"/>
</dbReference>
<comment type="caution">
    <text evidence="10">The sequence shown here is derived from an EMBL/GenBank/DDBJ whole genome shotgun (WGS) entry which is preliminary data.</text>
</comment>
<evidence type="ECO:0000313" key="11">
    <source>
        <dbReference type="Proteomes" id="UP001497480"/>
    </source>
</evidence>
<dbReference type="GO" id="GO:0000781">
    <property type="term" value="C:chromosome, telomeric region"/>
    <property type="evidence" value="ECO:0007669"/>
    <property type="project" value="UniProtKB-SubCell"/>
</dbReference>
<feature type="transmembrane region" description="Helical" evidence="9">
    <location>
        <begin position="44"/>
        <end position="62"/>
    </location>
</feature>
<evidence type="ECO:0000256" key="9">
    <source>
        <dbReference type="SAM" id="Phobius"/>
    </source>
</evidence>
<protein>
    <recommendedName>
        <fullName evidence="3">CST complex subunit STN1</fullName>
    </recommendedName>
    <alternativeName>
        <fullName evidence="8">Suppressor of cdc thirteen homolog</fullName>
    </alternativeName>
</protein>
<proteinExistence type="predicted"/>
<organism evidence="10 11">
    <name type="scientific">Lupinus luteus</name>
    <name type="common">European yellow lupine</name>
    <dbReference type="NCBI Taxonomy" id="3873"/>
    <lineage>
        <taxon>Eukaryota</taxon>
        <taxon>Viridiplantae</taxon>
        <taxon>Streptophyta</taxon>
        <taxon>Embryophyta</taxon>
        <taxon>Tracheophyta</taxon>
        <taxon>Spermatophyta</taxon>
        <taxon>Magnoliopsida</taxon>
        <taxon>eudicotyledons</taxon>
        <taxon>Gunneridae</taxon>
        <taxon>Pentapetalae</taxon>
        <taxon>rosids</taxon>
        <taxon>fabids</taxon>
        <taxon>Fabales</taxon>
        <taxon>Fabaceae</taxon>
        <taxon>Papilionoideae</taxon>
        <taxon>50 kb inversion clade</taxon>
        <taxon>genistoids sensu lato</taxon>
        <taxon>core genistoids</taxon>
        <taxon>Genisteae</taxon>
        <taxon>Lupinus</taxon>
    </lineage>
</organism>
<keyword evidence="11" id="KW-1185">Reference proteome</keyword>
<dbReference type="InterPro" id="IPR012340">
    <property type="entry name" value="NA-bd_OB-fold"/>
</dbReference>
<evidence type="ECO:0000256" key="8">
    <source>
        <dbReference type="ARBA" id="ARBA00030039"/>
    </source>
</evidence>
<keyword evidence="9" id="KW-1133">Transmembrane helix</keyword>
<dbReference type="Gene3D" id="2.40.50.140">
    <property type="entry name" value="Nucleic acid-binding proteins"/>
    <property type="match status" value="1"/>
</dbReference>
<comment type="subcellular location">
    <subcellularLocation>
        <location evidence="2">Chromosome</location>
        <location evidence="2">Telomere</location>
    </subcellularLocation>
    <subcellularLocation>
        <location evidence="1">Nucleus</location>
    </subcellularLocation>
</comment>
<dbReference type="AlphaFoldDB" id="A0AAV1XAT6"/>
<evidence type="ECO:0000256" key="5">
    <source>
        <dbReference type="ARBA" id="ARBA00022895"/>
    </source>
</evidence>
<evidence type="ECO:0000256" key="3">
    <source>
        <dbReference type="ARBA" id="ARBA00017411"/>
    </source>
</evidence>
<evidence type="ECO:0000313" key="10">
    <source>
        <dbReference type="EMBL" id="CAL0318592.1"/>
    </source>
</evidence>
<dbReference type="PANTHER" id="PTHR13989">
    <property type="entry name" value="REPLICATION PROTEIN A-RELATED"/>
    <property type="match status" value="1"/>
</dbReference>
<reference evidence="10 11" key="1">
    <citation type="submission" date="2024-03" db="EMBL/GenBank/DDBJ databases">
        <authorList>
            <person name="Martinez-Hernandez J."/>
        </authorList>
    </citation>
    <scope>NUCLEOTIDE SEQUENCE [LARGE SCALE GENOMIC DNA]</scope>
</reference>
<sequence>MKSLSLNYVSGIALEACWNMKVWRRMVEEVREMGSSRGQMHHNGYGYVMTLLVASFIIIFDLDLDPPWEIPEKVLRYLSLSIHLSRAETLGTVTLRDHRPNAFLRFAIDDGTGCVPCILWLNQISSPYLARRRSPQDVRLIADLAARAAAVVKIGVVARVRGRISRYRGGVQITVSDVMIERDPNAEVLHWIECVNLARNCYNLLPQPSSSSSIQK</sequence>
<keyword evidence="9" id="KW-0812">Transmembrane</keyword>
<dbReference type="SUPFAM" id="SSF50249">
    <property type="entry name" value="Nucleic acid-binding proteins"/>
    <property type="match status" value="1"/>
</dbReference>
<evidence type="ECO:0000256" key="7">
    <source>
        <dbReference type="ARBA" id="ARBA00023242"/>
    </source>
</evidence>
<dbReference type="PANTHER" id="PTHR13989:SF33">
    <property type="entry name" value="CST COMPLEX SUBUNIT STN1"/>
    <property type="match status" value="1"/>
</dbReference>
<keyword evidence="9" id="KW-0472">Membrane</keyword>
<dbReference type="InterPro" id="IPR040260">
    <property type="entry name" value="RFA2-like"/>
</dbReference>
<evidence type="ECO:0000256" key="1">
    <source>
        <dbReference type="ARBA" id="ARBA00004123"/>
    </source>
</evidence>
<keyword evidence="4" id="KW-0158">Chromosome</keyword>
<keyword evidence="5" id="KW-0779">Telomere</keyword>
<keyword evidence="7" id="KW-0539">Nucleus</keyword>
<evidence type="ECO:0000256" key="2">
    <source>
        <dbReference type="ARBA" id="ARBA00004574"/>
    </source>
</evidence>
<dbReference type="GO" id="GO:0003677">
    <property type="term" value="F:DNA binding"/>
    <property type="evidence" value="ECO:0007669"/>
    <property type="project" value="UniProtKB-KW"/>
</dbReference>
<name>A0AAV1XAT6_LUPLU</name>
<evidence type="ECO:0000256" key="6">
    <source>
        <dbReference type="ARBA" id="ARBA00023125"/>
    </source>
</evidence>
<dbReference type="Proteomes" id="UP001497480">
    <property type="component" value="Unassembled WGS sequence"/>
</dbReference>
<accession>A0AAV1XAT6</accession>
<keyword evidence="6" id="KW-0238">DNA-binding</keyword>
<gene>
    <name evidence="10" type="ORF">LLUT_LOCUS19652</name>
</gene>